<dbReference type="AlphaFoldDB" id="A0A369XJ64"/>
<comment type="caution">
    <text evidence="2">The sequence shown here is derived from an EMBL/GenBank/DDBJ whole genome shotgun (WGS) entry which is preliminary data.</text>
</comment>
<keyword evidence="1" id="KW-0812">Transmembrane</keyword>
<evidence type="ECO:0000313" key="3">
    <source>
        <dbReference type="Proteomes" id="UP000253831"/>
    </source>
</evidence>
<feature type="transmembrane region" description="Helical" evidence="1">
    <location>
        <begin position="113"/>
        <end position="134"/>
    </location>
</feature>
<dbReference type="Proteomes" id="UP000253831">
    <property type="component" value="Unassembled WGS sequence"/>
</dbReference>
<accession>A0A369XJ64</accession>
<name>A0A369XJ64_9PROT</name>
<evidence type="ECO:0000313" key="2">
    <source>
        <dbReference type="EMBL" id="RDE50171.1"/>
    </source>
</evidence>
<keyword evidence="1" id="KW-1133">Transmembrane helix</keyword>
<dbReference type="EMBL" id="QPGA01000024">
    <property type="protein sequence ID" value="RDE50171.1"/>
    <property type="molecule type" value="Genomic_DNA"/>
</dbReference>
<protein>
    <submittedName>
        <fullName evidence="2">Uncharacterized protein</fullName>
    </submittedName>
</protein>
<organism evidence="2 3">
    <name type="scientific">Candidatus Accumulibacter meliphilus</name>
    <dbReference type="NCBI Taxonomy" id="2211374"/>
    <lineage>
        <taxon>Bacteria</taxon>
        <taxon>Pseudomonadati</taxon>
        <taxon>Pseudomonadota</taxon>
        <taxon>Betaproteobacteria</taxon>
        <taxon>Candidatus Accumulibacter</taxon>
    </lineage>
</organism>
<keyword evidence="1" id="KW-0472">Membrane</keyword>
<sequence>MRTLSTDRQILRCIYEMYESSYPGKDSGEVRGKNDPYLPIKVSDVASRLGCTAEMLFGRLYYHLDAKYRYKQESDAQVHLFSIAVGSERHCVNFPYLAAVLAEKDEEHRRQLWSLRLSIAALVLSVASIIAQMVTAK</sequence>
<gene>
    <name evidence="2" type="ORF">DVS81_12455</name>
</gene>
<reference evidence="2 3" key="1">
    <citation type="submission" date="2018-05" db="EMBL/GenBank/DDBJ databases">
        <title>Integrated omic analyses show evidence that a Ca. Accumulibacter phosphatis strain performs denitrification under micro-aerobic conditions.</title>
        <authorList>
            <person name="Camejo P.Y."/>
            <person name="Katherine M.D."/>
            <person name="Daniel N.R."/>
        </authorList>
    </citation>
    <scope>NUCLEOTIDE SEQUENCE [LARGE SCALE GENOMIC DNA]</scope>
    <source>
        <strain evidence="2">UW-LDO-IC</strain>
    </source>
</reference>
<proteinExistence type="predicted"/>
<evidence type="ECO:0000256" key="1">
    <source>
        <dbReference type="SAM" id="Phobius"/>
    </source>
</evidence>